<evidence type="ECO:0000256" key="1">
    <source>
        <dbReference type="ARBA" id="ARBA00023002"/>
    </source>
</evidence>
<dbReference type="PANTHER" id="PTHR47534">
    <property type="entry name" value="YALI0E05731P"/>
    <property type="match status" value="1"/>
</dbReference>
<dbReference type="EMBL" id="JAPNNL010000157">
    <property type="protein sequence ID" value="MDA0637441.1"/>
    <property type="molecule type" value="Genomic_DNA"/>
</dbReference>
<dbReference type="InterPro" id="IPR036291">
    <property type="entry name" value="NAD(P)-bd_dom_sf"/>
</dbReference>
<dbReference type="InterPro" id="IPR002347">
    <property type="entry name" value="SDR_fam"/>
</dbReference>
<evidence type="ECO:0000313" key="2">
    <source>
        <dbReference type="EMBL" id="MDA0637441.1"/>
    </source>
</evidence>
<reference evidence="2" key="1">
    <citation type="submission" date="2022-11" db="EMBL/GenBank/DDBJ databases">
        <title>Nonomuraea corallina sp. nov., a new species of the genus Nonomuraea isolated from sea side sediment in Thai sea.</title>
        <authorList>
            <person name="Ngamcharungchit C."/>
            <person name="Matsumoto A."/>
            <person name="Suriyachadkun C."/>
            <person name="Panbangred W."/>
            <person name="Inahashi Y."/>
            <person name="Intra B."/>
        </authorList>
    </citation>
    <scope>NUCLEOTIDE SEQUENCE</scope>
    <source>
        <strain evidence="2">MCN248</strain>
    </source>
</reference>
<dbReference type="SUPFAM" id="SSF51735">
    <property type="entry name" value="NAD(P)-binding Rossmann-fold domains"/>
    <property type="match status" value="1"/>
</dbReference>
<dbReference type="RefSeq" id="WP_270158344.1">
    <property type="nucleotide sequence ID" value="NZ_JAPNNL010000157.1"/>
</dbReference>
<dbReference type="Proteomes" id="UP001144036">
    <property type="component" value="Unassembled WGS sequence"/>
</dbReference>
<organism evidence="2 3">
    <name type="scientific">Nonomuraea corallina</name>
    <dbReference type="NCBI Taxonomy" id="2989783"/>
    <lineage>
        <taxon>Bacteria</taxon>
        <taxon>Bacillati</taxon>
        <taxon>Actinomycetota</taxon>
        <taxon>Actinomycetes</taxon>
        <taxon>Streptosporangiales</taxon>
        <taxon>Streptosporangiaceae</taxon>
        <taxon>Nonomuraea</taxon>
    </lineage>
</organism>
<comment type="caution">
    <text evidence="2">The sequence shown here is derived from an EMBL/GenBank/DDBJ whole genome shotgun (WGS) entry which is preliminary data.</text>
</comment>
<gene>
    <name evidence="2" type="ORF">OUY22_28890</name>
</gene>
<keyword evidence="3" id="KW-1185">Reference proteome</keyword>
<keyword evidence="1" id="KW-0560">Oxidoreductase</keyword>
<evidence type="ECO:0000313" key="3">
    <source>
        <dbReference type="Proteomes" id="UP001144036"/>
    </source>
</evidence>
<sequence>MSRTVVITGGTNGIGLALARHYSERGDQVIAIGSSRAGHDRLRREAPLARFDRADLSSVKQANELIDRLRSTYPAIDVLVLAAFRYQLSRGETDEGFERTFALYVVNRWLMSRALRPALERADAPVVLDLCGVGGIRTGEIHWDDLQLERGYRPFKATMQGARAAELLAAAYAADPIRYVLYNPLFVATGLFEPFRQPVRGLVRVASALFAQPVSKAILPMTALIDSPPAAPLSAYVRGRPIAFTPDPAAARRLDAVIRDLVSPLAA</sequence>
<dbReference type="InterPro" id="IPR052228">
    <property type="entry name" value="Sec_Metab_Biosynth_Oxidored"/>
</dbReference>
<accession>A0ABT4SJN8</accession>
<protein>
    <submittedName>
        <fullName evidence="2">SDR family NAD(P)-dependent oxidoreductase</fullName>
    </submittedName>
</protein>
<dbReference type="Pfam" id="PF00106">
    <property type="entry name" value="adh_short"/>
    <property type="match status" value="1"/>
</dbReference>
<name>A0ABT4SJN8_9ACTN</name>
<dbReference type="Gene3D" id="3.40.50.720">
    <property type="entry name" value="NAD(P)-binding Rossmann-like Domain"/>
    <property type="match status" value="1"/>
</dbReference>
<dbReference type="PANTHER" id="PTHR47534:SF3">
    <property type="entry name" value="ALCOHOL DEHYDROGENASE-LIKE C-TERMINAL DOMAIN-CONTAINING PROTEIN"/>
    <property type="match status" value="1"/>
</dbReference>
<proteinExistence type="predicted"/>